<keyword evidence="1" id="KW-0472">Membrane</keyword>
<name>A0AB39C4F4_9CAUD</name>
<reference evidence="2" key="1">
    <citation type="submission" date="2024-06" db="EMBL/GenBank/DDBJ databases">
        <title>This phage originates from the Bacteriophage catalogue of the Bacteriophage Competence Centre, Department of Microbiology und Biotechnology, Max Rubner-Institut, Kiel, Germany.</title>
        <authorList>
            <person name="Sprotte S."/>
            <person name="Brinks E."/>
            <person name="Hille F."/>
        </authorList>
    </citation>
    <scope>NUCLEOTIDE SEQUENCE</scope>
</reference>
<keyword evidence="1" id="KW-1133">Transmembrane helix</keyword>
<sequence length="30" mass="3210">MSSLFAIASGIVLVLIIGFLLYVILLSLMV</sequence>
<keyword evidence="1" id="KW-0812">Transmembrane</keyword>
<accession>A0AB39C4F4</accession>
<protein>
    <recommendedName>
        <fullName evidence="3">Phage protein</fullName>
    </recommendedName>
</protein>
<evidence type="ECO:0000256" key="1">
    <source>
        <dbReference type="SAM" id="Phobius"/>
    </source>
</evidence>
<proteinExistence type="predicted"/>
<evidence type="ECO:0008006" key="3">
    <source>
        <dbReference type="Google" id="ProtNLM"/>
    </source>
</evidence>
<feature type="transmembrane region" description="Helical" evidence="1">
    <location>
        <begin position="6"/>
        <end position="28"/>
    </location>
</feature>
<dbReference type="EMBL" id="PP926509">
    <property type="protein sequence ID" value="XDJ00973.1"/>
    <property type="molecule type" value="Genomic_DNA"/>
</dbReference>
<organism evidence="2">
    <name type="scientific">Klebsiella phage PMBT63</name>
    <dbReference type="NCBI Taxonomy" id="3229739"/>
    <lineage>
        <taxon>Viruses</taxon>
        <taxon>Duplodnaviria</taxon>
        <taxon>Heunggongvirae</taxon>
        <taxon>Uroviricota</taxon>
        <taxon>Caudoviricetes</taxon>
    </lineage>
</organism>
<evidence type="ECO:0000313" key="2">
    <source>
        <dbReference type="EMBL" id="XDJ00973.1"/>
    </source>
</evidence>